<evidence type="ECO:0000313" key="14">
    <source>
        <dbReference type="Proteomes" id="UP001107558"/>
    </source>
</evidence>
<evidence type="ECO:0000256" key="8">
    <source>
        <dbReference type="ARBA" id="ARBA00023239"/>
    </source>
</evidence>
<accession>A0A9J6CFA6</accession>
<dbReference type="Pfam" id="PF02586">
    <property type="entry name" value="SRAP"/>
    <property type="match status" value="1"/>
</dbReference>
<dbReference type="GO" id="GO:0008233">
    <property type="term" value="F:peptidase activity"/>
    <property type="evidence" value="ECO:0007669"/>
    <property type="project" value="UniProtKB-KW"/>
</dbReference>
<evidence type="ECO:0000256" key="4">
    <source>
        <dbReference type="ARBA" id="ARBA00022763"/>
    </source>
</evidence>
<comment type="similarity">
    <text evidence="1">Belongs to the SOS response-associated peptidase family.</text>
</comment>
<dbReference type="SUPFAM" id="SSF143081">
    <property type="entry name" value="BB1717-like"/>
    <property type="match status" value="1"/>
</dbReference>
<evidence type="ECO:0000256" key="2">
    <source>
        <dbReference type="ARBA" id="ARBA00015888"/>
    </source>
</evidence>
<keyword evidence="14" id="KW-1185">Reference proteome</keyword>
<reference evidence="13" key="1">
    <citation type="submission" date="2021-03" db="EMBL/GenBank/DDBJ databases">
        <title>Chromosome level genome of the anhydrobiotic midge Polypedilum vanderplanki.</title>
        <authorList>
            <person name="Yoshida Y."/>
            <person name="Kikawada T."/>
            <person name="Gusev O."/>
        </authorList>
    </citation>
    <scope>NUCLEOTIDE SEQUENCE</scope>
    <source>
        <strain evidence="13">NIAS01</strain>
        <tissue evidence="13">Whole body or cell culture</tissue>
    </source>
</reference>
<proteinExistence type="inferred from homology"/>
<organism evidence="13 14">
    <name type="scientific">Polypedilum vanderplanki</name>
    <name type="common">Sleeping chironomid midge</name>
    <dbReference type="NCBI Taxonomy" id="319348"/>
    <lineage>
        <taxon>Eukaryota</taxon>
        <taxon>Metazoa</taxon>
        <taxon>Ecdysozoa</taxon>
        <taxon>Arthropoda</taxon>
        <taxon>Hexapoda</taxon>
        <taxon>Insecta</taxon>
        <taxon>Pterygota</taxon>
        <taxon>Neoptera</taxon>
        <taxon>Endopterygota</taxon>
        <taxon>Diptera</taxon>
        <taxon>Nematocera</taxon>
        <taxon>Chironomoidea</taxon>
        <taxon>Chironomidae</taxon>
        <taxon>Chironominae</taxon>
        <taxon>Polypedilum</taxon>
        <taxon>Polypedilum</taxon>
    </lineage>
</organism>
<gene>
    <name evidence="13" type="ORF">PVAND_010354</name>
</gene>
<sequence>MCGRTACTLKSEEIICSCKYKSKNNREEKDILPKYRNEYNLGKQYIPKYNLAPSDICLILVSSKHFSDNEDSSNRTLIPALWGLIPRWHKGDYKKHGLTTNNARLETLESSKLFNPLLERGKRCVMVIEGFYEWKTTNSKLKSSEREVFFIHMPQINEHVKMEDKSTWKNCEQIRLMYVAGLFDIWYDDKGDSIYSFTVITFESNDFLGWLHHRTPAILETEEQITTWLDYENFSRDEALRMIKQPKTIIWYEVSNYVNNIRNQTDKCKKPLDRKAEANKGIMKFFNKRKKDEEDDCGPSPKKQSMAEFE</sequence>
<keyword evidence="8" id="KW-0456">Lyase</keyword>
<dbReference type="PANTHER" id="PTHR13604">
    <property type="entry name" value="DC12-RELATED"/>
    <property type="match status" value="1"/>
</dbReference>
<keyword evidence="7" id="KW-0238">DNA-binding</keyword>
<dbReference type="GO" id="GO:0006508">
    <property type="term" value="P:proteolysis"/>
    <property type="evidence" value="ECO:0007669"/>
    <property type="project" value="UniProtKB-KW"/>
</dbReference>
<dbReference type="Gene3D" id="3.90.1680.10">
    <property type="entry name" value="SOS response associated peptidase-like"/>
    <property type="match status" value="1"/>
</dbReference>
<dbReference type="InterPro" id="IPR003738">
    <property type="entry name" value="SRAP"/>
</dbReference>
<name>A0A9J6CFA6_POLVA</name>
<evidence type="ECO:0000256" key="5">
    <source>
        <dbReference type="ARBA" id="ARBA00022801"/>
    </source>
</evidence>
<dbReference type="GO" id="GO:0106300">
    <property type="term" value="P:protein-DNA covalent cross-linking repair"/>
    <property type="evidence" value="ECO:0007669"/>
    <property type="project" value="InterPro"/>
</dbReference>
<evidence type="ECO:0000256" key="3">
    <source>
        <dbReference type="ARBA" id="ARBA00022670"/>
    </source>
</evidence>
<evidence type="ECO:0000256" key="6">
    <source>
        <dbReference type="ARBA" id="ARBA00023124"/>
    </source>
</evidence>
<keyword evidence="5" id="KW-0378">Hydrolase</keyword>
<dbReference type="GO" id="GO:0016829">
    <property type="term" value="F:lyase activity"/>
    <property type="evidence" value="ECO:0007669"/>
    <property type="project" value="UniProtKB-KW"/>
</dbReference>
<keyword evidence="4" id="KW-0227">DNA damage</keyword>
<keyword evidence="3" id="KW-0645">Protease</keyword>
<evidence type="ECO:0000256" key="7">
    <source>
        <dbReference type="ARBA" id="ARBA00023125"/>
    </source>
</evidence>
<protein>
    <recommendedName>
        <fullName evidence="2">Abasic site processing protein HMCES</fullName>
    </recommendedName>
    <alternativeName>
        <fullName evidence="9">Embryonic stem cell-specific 5-hydroxymethylcytosine-binding protein</fullName>
    </alternativeName>
    <alternativeName>
        <fullName evidence="10">Peptidase HMCES</fullName>
    </alternativeName>
    <alternativeName>
        <fullName evidence="11">SRAP domain-containing protein 1</fullName>
    </alternativeName>
</protein>
<evidence type="ECO:0000256" key="10">
    <source>
        <dbReference type="ARBA" id="ARBA00030898"/>
    </source>
</evidence>
<evidence type="ECO:0000256" key="11">
    <source>
        <dbReference type="ARBA" id="ARBA00031130"/>
    </source>
</evidence>
<keyword evidence="6" id="KW-0190">Covalent protein-DNA linkage</keyword>
<evidence type="ECO:0000256" key="1">
    <source>
        <dbReference type="ARBA" id="ARBA00008136"/>
    </source>
</evidence>
<evidence type="ECO:0000313" key="13">
    <source>
        <dbReference type="EMBL" id="KAG5680873.1"/>
    </source>
</evidence>
<dbReference type="Proteomes" id="UP001107558">
    <property type="component" value="Chromosome 1"/>
</dbReference>
<dbReference type="OrthoDB" id="2111841at2759"/>
<dbReference type="InterPro" id="IPR036590">
    <property type="entry name" value="SRAP-like"/>
</dbReference>
<evidence type="ECO:0000256" key="12">
    <source>
        <dbReference type="SAM" id="MobiDB-lite"/>
    </source>
</evidence>
<dbReference type="PANTHER" id="PTHR13604:SF0">
    <property type="entry name" value="ABASIC SITE PROCESSING PROTEIN HMCES"/>
    <property type="match status" value="1"/>
</dbReference>
<dbReference type="AlphaFoldDB" id="A0A9J6CFA6"/>
<comment type="caution">
    <text evidence="13">The sequence shown here is derived from an EMBL/GenBank/DDBJ whole genome shotgun (WGS) entry which is preliminary data.</text>
</comment>
<dbReference type="GO" id="GO:0003697">
    <property type="term" value="F:single-stranded DNA binding"/>
    <property type="evidence" value="ECO:0007669"/>
    <property type="project" value="InterPro"/>
</dbReference>
<evidence type="ECO:0000256" key="9">
    <source>
        <dbReference type="ARBA" id="ARBA00030390"/>
    </source>
</evidence>
<feature type="region of interest" description="Disordered" evidence="12">
    <location>
        <begin position="287"/>
        <end position="310"/>
    </location>
</feature>
<dbReference type="EMBL" id="JADBJN010000001">
    <property type="protein sequence ID" value="KAG5680873.1"/>
    <property type="molecule type" value="Genomic_DNA"/>
</dbReference>